<keyword evidence="2 3" id="KW-0687">Ribonucleoprotein</keyword>
<dbReference type="GO" id="GO:1990904">
    <property type="term" value="C:ribonucleoprotein complex"/>
    <property type="evidence" value="ECO:0007669"/>
    <property type="project" value="UniProtKB-KW"/>
</dbReference>
<reference evidence="5" key="1">
    <citation type="journal article" date="2020" name="bioRxiv">
        <title>A rank-normalized archaeal taxonomy based on genome phylogeny resolves widespread incomplete and uneven classifications.</title>
        <authorList>
            <person name="Rinke C."/>
            <person name="Chuvochina M."/>
            <person name="Mussig A.J."/>
            <person name="Chaumeil P.-A."/>
            <person name="Waite D.W."/>
            <person name="Whitman W.B."/>
            <person name="Parks D.H."/>
            <person name="Hugenholtz P."/>
        </authorList>
    </citation>
    <scope>NUCLEOTIDE SEQUENCE</scope>
    <source>
        <strain evidence="5">UBA12518</strain>
    </source>
</reference>
<evidence type="ECO:0000313" key="6">
    <source>
        <dbReference type="Proteomes" id="UP000600363"/>
    </source>
</evidence>
<dbReference type="EMBL" id="DUIH01000019">
    <property type="protein sequence ID" value="HIH70062.1"/>
    <property type="molecule type" value="Genomic_DNA"/>
</dbReference>
<dbReference type="HAMAP" id="MF_00359">
    <property type="entry name" value="Ribosomal_eS1"/>
    <property type="match status" value="1"/>
</dbReference>
<sequence length="191" mass="21766">MAKAVGKRASSWSSKKWYQILSSAEFGQKPIGETPADDPSKVVGRTIEVTLGELDNDFSKYNIKLKFKVREVAGESAYTQFVGYTLTREYLRSLVKRRTSKVDANIKVSTQDGKVLRVKPSCFTIKRAKSSQIRAIRKVMEEVVKKRASELSLQAFIEELLSGKLAYQIYREAKHIYPLRKVEVRKTQILS</sequence>
<proteinExistence type="inferred from homology"/>
<name>A0A832RY40_9EURY</name>
<evidence type="ECO:0000256" key="3">
    <source>
        <dbReference type="HAMAP-Rule" id="MF_00359"/>
    </source>
</evidence>
<dbReference type="AlphaFoldDB" id="A0A832RY40"/>
<comment type="similarity">
    <text evidence="3 4">Belongs to the eukaryotic ribosomal protein eS1 family.</text>
</comment>
<organism evidence="5 6">
    <name type="scientific">Methermicoccus shengliensis</name>
    <dbReference type="NCBI Taxonomy" id="660064"/>
    <lineage>
        <taxon>Archaea</taxon>
        <taxon>Methanobacteriati</taxon>
        <taxon>Methanobacteriota</taxon>
        <taxon>Stenosarchaea group</taxon>
        <taxon>Methanomicrobia</taxon>
        <taxon>Methanosarcinales</taxon>
        <taxon>Methermicoccaceae</taxon>
        <taxon>Methermicoccus</taxon>
    </lineage>
</organism>
<gene>
    <name evidence="3" type="primary">rps3ae</name>
    <name evidence="5" type="ORF">HA299_05575</name>
</gene>
<dbReference type="GO" id="GO:0005840">
    <property type="term" value="C:ribosome"/>
    <property type="evidence" value="ECO:0007669"/>
    <property type="project" value="UniProtKB-KW"/>
</dbReference>
<dbReference type="InterPro" id="IPR001593">
    <property type="entry name" value="Ribosomal_eS1"/>
</dbReference>
<protein>
    <recommendedName>
        <fullName evidence="3">Small ribosomal subunit protein eS1</fullName>
    </recommendedName>
</protein>
<accession>A0A832RY40</accession>
<dbReference type="RefSeq" id="WP_042687123.1">
    <property type="nucleotide sequence ID" value="NZ_DUIH01000019.1"/>
</dbReference>
<keyword evidence="1 3" id="KW-0689">Ribosomal protein</keyword>
<evidence type="ECO:0000256" key="2">
    <source>
        <dbReference type="ARBA" id="ARBA00023274"/>
    </source>
</evidence>
<dbReference type="PROSITE" id="PS01191">
    <property type="entry name" value="RIBOSOMAL_S3AE"/>
    <property type="match status" value="1"/>
</dbReference>
<dbReference type="SMART" id="SM01397">
    <property type="entry name" value="Ribosomal_S3Ae"/>
    <property type="match status" value="1"/>
</dbReference>
<dbReference type="InterPro" id="IPR030838">
    <property type="entry name" value="Ribosomal_eS1_arc"/>
</dbReference>
<evidence type="ECO:0000256" key="1">
    <source>
        <dbReference type="ARBA" id="ARBA00022980"/>
    </source>
</evidence>
<evidence type="ECO:0000256" key="4">
    <source>
        <dbReference type="RuleBase" id="RU000668"/>
    </source>
</evidence>
<dbReference type="PANTHER" id="PTHR11830">
    <property type="entry name" value="40S RIBOSOMAL PROTEIN S3A"/>
    <property type="match status" value="1"/>
</dbReference>
<dbReference type="GO" id="GO:0003735">
    <property type="term" value="F:structural constituent of ribosome"/>
    <property type="evidence" value="ECO:0007669"/>
    <property type="project" value="InterPro"/>
</dbReference>
<comment type="caution">
    <text evidence="5">The sequence shown here is derived from an EMBL/GenBank/DDBJ whole genome shotgun (WGS) entry which is preliminary data.</text>
</comment>
<dbReference type="NCBIfam" id="NF003142">
    <property type="entry name" value="PRK04057.1"/>
    <property type="match status" value="1"/>
</dbReference>
<dbReference type="Proteomes" id="UP000600363">
    <property type="component" value="Unassembled WGS sequence"/>
</dbReference>
<evidence type="ECO:0000313" key="5">
    <source>
        <dbReference type="EMBL" id="HIH70062.1"/>
    </source>
</evidence>
<dbReference type="GO" id="GO:0006412">
    <property type="term" value="P:translation"/>
    <property type="evidence" value="ECO:0007669"/>
    <property type="project" value="UniProtKB-UniRule"/>
</dbReference>
<dbReference type="Pfam" id="PF01015">
    <property type="entry name" value="Ribosomal_S3Ae"/>
    <property type="match status" value="1"/>
</dbReference>
<dbReference type="InterPro" id="IPR018281">
    <property type="entry name" value="Ribosomal_eS1_CS"/>
</dbReference>